<gene>
    <name evidence="1" type="ORF">CDAR_96791</name>
</gene>
<evidence type="ECO:0000313" key="1">
    <source>
        <dbReference type="EMBL" id="GIY13064.1"/>
    </source>
</evidence>
<proteinExistence type="predicted"/>
<dbReference type="AlphaFoldDB" id="A0AAV4QW71"/>
<dbReference type="EMBL" id="BPLQ01005166">
    <property type="protein sequence ID" value="GIY13064.1"/>
    <property type="molecule type" value="Genomic_DNA"/>
</dbReference>
<sequence>MDFNVNRKFRPTDHPAVNHRLYSKLSVVMAQRKGTDSDFDDRKDNTKWSLRKRNTTFQLRNNSRITCVGGKGAWSKPPLIFQFTAFSLRGKIIFSGLFHRSTPFPPLPVNDVTTPWLHIKRSLHLPTPYRSRKQAKK</sequence>
<evidence type="ECO:0000313" key="2">
    <source>
        <dbReference type="Proteomes" id="UP001054837"/>
    </source>
</evidence>
<protein>
    <submittedName>
        <fullName evidence="1">Uncharacterized protein</fullName>
    </submittedName>
</protein>
<dbReference type="Proteomes" id="UP001054837">
    <property type="component" value="Unassembled WGS sequence"/>
</dbReference>
<organism evidence="1 2">
    <name type="scientific">Caerostris darwini</name>
    <dbReference type="NCBI Taxonomy" id="1538125"/>
    <lineage>
        <taxon>Eukaryota</taxon>
        <taxon>Metazoa</taxon>
        <taxon>Ecdysozoa</taxon>
        <taxon>Arthropoda</taxon>
        <taxon>Chelicerata</taxon>
        <taxon>Arachnida</taxon>
        <taxon>Araneae</taxon>
        <taxon>Araneomorphae</taxon>
        <taxon>Entelegynae</taxon>
        <taxon>Araneoidea</taxon>
        <taxon>Araneidae</taxon>
        <taxon>Caerostris</taxon>
    </lineage>
</organism>
<name>A0AAV4QW71_9ARAC</name>
<keyword evidence="2" id="KW-1185">Reference proteome</keyword>
<comment type="caution">
    <text evidence="1">The sequence shown here is derived from an EMBL/GenBank/DDBJ whole genome shotgun (WGS) entry which is preliminary data.</text>
</comment>
<accession>A0AAV4QW71</accession>
<reference evidence="1 2" key="1">
    <citation type="submission" date="2021-06" db="EMBL/GenBank/DDBJ databases">
        <title>Caerostris darwini draft genome.</title>
        <authorList>
            <person name="Kono N."/>
            <person name="Arakawa K."/>
        </authorList>
    </citation>
    <scope>NUCLEOTIDE SEQUENCE [LARGE SCALE GENOMIC DNA]</scope>
</reference>